<dbReference type="EC" id="3.1.5.1" evidence="3"/>
<dbReference type="InterPro" id="IPR003607">
    <property type="entry name" value="HD/PDEase_dom"/>
</dbReference>
<dbReference type="SUPFAM" id="SSF109604">
    <property type="entry name" value="HD-domain/PDEase-like"/>
    <property type="match status" value="1"/>
</dbReference>
<dbReference type="InterPro" id="IPR006674">
    <property type="entry name" value="HD_domain"/>
</dbReference>
<keyword evidence="1 3" id="KW-0378">Hydrolase</keyword>
<evidence type="ECO:0000256" key="1">
    <source>
        <dbReference type="ARBA" id="ARBA00022801"/>
    </source>
</evidence>
<dbReference type="PANTHER" id="PTHR35795:SF1">
    <property type="entry name" value="BIS(5'-NUCLEOSYL)-TETRAPHOSPHATASE, SYMMETRICAL"/>
    <property type="match status" value="1"/>
</dbReference>
<evidence type="ECO:0000259" key="2">
    <source>
        <dbReference type="PROSITE" id="PS51831"/>
    </source>
</evidence>
<dbReference type="InterPro" id="IPR026875">
    <property type="entry name" value="PHydrolase_assoc_dom"/>
</dbReference>
<organism evidence="3">
    <name type="scientific">hydrothermal vent metagenome</name>
    <dbReference type="NCBI Taxonomy" id="652676"/>
    <lineage>
        <taxon>unclassified sequences</taxon>
        <taxon>metagenomes</taxon>
        <taxon>ecological metagenomes</taxon>
    </lineage>
</organism>
<dbReference type="Pfam" id="PF01966">
    <property type="entry name" value="HD"/>
    <property type="match status" value="1"/>
</dbReference>
<sequence length="402" mass="46491">MTIDTDRVLPAIQEELNRQEESRYSPPATLSREALRRWPEEKPGYRQLFAQDADRILHSHAFTRYIDKTQVFSLVENDHITHRVLHVQMVSRIARTVGRFLGLNEDLIEAIALGHDIGHPPFGHEGELILSRLCRRHGLESFLHNVQSVQFLDRFERRGRGWNLTLQVLDGILCHDGEVHKPQLRPERDKTFADFDRQIADKLHEPRTRLFPMTLEGCVVRLSDTISYIGRDIEDAIELKLIHRNDIPAECGERLGTSNGTIVYTLVTDLIVNSRQVRDGDAEKGSAKDWIGFSPEVAAQLLLLKQFNYNYIYRNPAFKPDFDRIHKCYELLFDHYLRELEHDRAGSEVGRSFLNSMAEEYLQRHPPAAVVRDYIAGMTDDFFLRQARAIGCDIPERTCIPK</sequence>
<gene>
    <name evidence="3" type="ORF">MNBD_DELTA04-432</name>
</gene>
<feature type="domain" description="HD" evidence="2">
    <location>
        <begin position="83"/>
        <end position="229"/>
    </location>
</feature>
<dbReference type="Pfam" id="PF13286">
    <property type="entry name" value="HD_assoc"/>
    <property type="match status" value="1"/>
</dbReference>
<protein>
    <submittedName>
        <fullName evidence="3">Deoxyguanosinetriphosphate triphosphohydrolase</fullName>
        <ecNumber evidence="3">3.1.5.1</ecNumber>
    </submittedName>
</protein>
<dbReference type="AlphaFoldDB" id="A0A3B0V9Q1"/>
<accession>A0A3B0V9Q1</accession>
<proteinExistence type="predicted"/>
<dbReference type="InterPro" id="IPR051094">
    <property type="entry name" value="Diverse_Catalytic_Enzymes"/>
</dbReference>
<dbReference type="PANTHER" id="PTHR35795">
    <property type="entry name" value="SLR1885 PROTEIN"/>
    <property type="match status" value="1"/>
</dbReference>
<reference evidence="3" key="1">
    <citation type="submission" date="2018-06" db="EMBL/GenBank/DDBJ databases">
        <authorList>
            <person name="Zhirakovskaya E."/>
        </authorList>
    </citation>
    <scope>NUCLEOTIDE SEQUENCE</scope>
</reference>
<dbReference type="SMART" id="SM00471">
    <property type="entry name" value="HDc"/>
    <property type="match status" value="1"/>
</dbReference>
<dbReference type="Gene3D" id="1.10.3210.10">
    <property type="entry name" value="Hypothetical protein af1432"/>
    <property type="match status" value="1"/>
</dbReference>
<evidence type="ECO:0000313" key="3">
    <source>
        <dbReference type="EMBL" id="VAW40345.1"/>
    </source>
</evidence>
<dbReference type="PROSITE" id="PS51831">
    <property type="entry name" value="HD"/>
    <property type="match status" value="1"/>
</dbReference>
<dbReference type="GO" id="GO:0008832">
    <property type="term" value="F:dGTPase activity"/>
    <property type="evidence" value="ECO:0007669"/>
    <property type="project" value="UniProtKB-EC"/>
</dbReference>
<dbReference type="EMBL" id="UOEY01000100">
    <property type="protein sequence ID" value="VAW40345.1"/>
    <property type="molecule type" value="Genomic_DNA"/>
</dbReference>
<name>A0A3B0V9Q1_9ZZZZ</name>
<dbReference type="CDD" id="cd00077">
    <property type="entry name" value="HDc"/>
    <property type="match status" value="1"/>
</dbReference>